<protein>
    <submittedName>
        <fullName evidence="2">Uncharacterized protein LOC142165464</fullName>
    </submittedName>
</protein>
<organism evidence="1 2">
    <name type="scientific">Nicotiana tabacum</name>
    <name type="common">Common tobacco</name>
    <dbReference type="NCBI Taxonomy" id="4097"/>
    <lineage>
        <taxon>Eukaryota</taxon>
        <taxon>Viridiplantae</taxon>
        <taxon>Streptophyta</taxon>
        <taxon>Embryophyta</taxon>
        <taxon>Tracheophyta</taxon>
        <taxon>Spermatophyta</taxon>
        <taxon>Magnoliopsida</taxon>
        <taxon>eudicotyledons</taxon>
        <taxon>Gunneridae</taxon>
        <taxon>Pentapetalae</taxon>
        <taxon>asterids</taxon>
        <taxon>lamiids</taxon>
        <taxon>Solanales</taxon>
        <taxon>Solanaceae</taxon>
        <taxon>Nicotianoideae</taxon>
        <taxon>Nicotianeae</taxon>
        <taxon>Nicotiana</taxon>
    </lineage>
</organism>
<evidence type="ECO:0000313" key="2">
    <source>
        <dbReference type="RefSeq" id="XP_075080114.1"/>
    </source>
</evidence>
<evidence type="ECO:0000313" key="1">
    <source>
        <dbReference type="Proteomes" id="UP000790787"/>
    </source>
</evidence>
<sequence length="101" mass="11726">MVSEKVLLNVSLIKGIMRFRKKGKLRPGFIGPFEVLRRVGEVAYELDLLPSLSRVHPIFHVSMHRRYHADLSHVLDFDTIHLHEILGYEEEPVAIVTRQAR</sequence>
<accession>A0AC58S559</accession>
<dbReference type="Proteomes" id="UP000790787">
    <property type="component" value="Chromosome 10"/>
</dbReference>
<name>A0AC58S559_TOBAC</name>
<reference evidence="2" key="2">
    <citation type="submission" date="2025-08" db="UniProtKB">
        <authorList>
            <consortium name="RefSeq"/>
        </authorList>
    </citation>
    <scope>IDENTIFICATION</scope>
    <source>
        <tissue evidence="2">Leaf</tissue>
    </source>
</reference>
<reference evidence="1" key="1">
    <citation type="journal article" date="2014" name="Nat. Commun.">
        <title>The tobacco genome sequence and its comparison with those of tomato and potato.</title>
        <authorList>
            <person name="Sierro N."/>
            <person name="Battey J.N."/>
            <person name="Ouadi S."/>
            <person name="Bakaher N."/>
            <person name="Bovet L."/>
            <person name="Willig A."/>
            <person name="Goepfert S."/>
            <person name="Peitsch M.C."/>
            <person name="Ivanov N.V."/>
        </authorList>
    </citation>
    <scope>NUCLEOTIDE SEQUENCE [LARGE SCALE GENOMIC DNA]</scope>
</reference>
<keyword evidence="1" id="KW-1185">Reference proteome</keyword>
<proteinExistence type="predicted"/>
<dbReference type="RefSeq" id="XP_075080114.1">
    <property type="nucleotide sequence ID" value="XM_075224013.1"/>
</dbReference>
<gene>
    <name evidence="2" type="primary">LOC142165464</name>
</gene>